<dbReference type="PANTHER" id="PTHR42852">
    <property type="entry name" value="THIOL:DISULFIDE INTERCHANGE PROTEIN DSBE"/>
    <property type="match status" value="1"/>
</dbReference>
<organism evidence="6 7">
    <name type="scientific">Flavobacterium orientale</name>
    <dbReference type="NCBI Taxonomy" id="1756020"/>
    <lineage>
        <taxon>Bacteria</taxon>
        <taxon>Pseudomonadati</taxon>
        <taxon>Bacteroidota</taxon>
        <taxon>Flavobacteriia</taxon>
        <taxon>Flavobacteriales</taxon>
        <taxon>Flavobacteriaceae</taxon>
        <taxon>Flavobacterium</taxon>
    </lineage>
</organism>
<name>A0A916Y123_9FLAO</name>
<dbReference type="AlphaFoldDB" id="A0A916Y123"/>
<reference evidence="6" key="1">
    <citation type="journal article" date="2014" name="Int. J. Syst. Evol. Microbiol.">
        <title>Complete genome sequence of Corynebacterium casei LMG S-19264T (=DSM 44701T), isolated from a smear-ripened cheese.</title>
        <authorList>
            <consortium name="US DOE Joint Genome Institute (JGI-PGF)"/>
            <person name="Walter F."/>
            <person name="Albersmeier A."/>
            <person name="Kalinowski J."/>
            <person name="Ruckert C."/>
        </authorList>
    </citation>
    <scope>NUCLEOTIDE SEQUENCE</scope>
    <source>
        <strain evidence="6">CGMCC 1.12506</strain>
    </source>
</reference>
<dbReference type="InterPro" id="IPR013766">
    <property type="entry name" value="Thioredoxin_domain"/>
</dbReference>
<keyword evidence="7" id="KW-1185">Reference proteome</keyword>
<dbReference type="GO" id="GO:0016491">
    <property type="term" value="F:oxidoreductase activity"/>
    <property type="evidence" value="ECO:0007669"/>
    <property type="project" value="InterPro"/>
</dbReference>
<keyword evidence="3" id="KW-1015">Disulfide bond</keyword>
<dbReference type="GO" id="GO:0017004">
    <property type="term" value="P:cytochrome complex assembly"/>
    <property type="evidence" value="ECO:0007669"/>
    <property type="project" value="UniProtKB-KW"/>
</dbReference>
<comment type="subcellular location">
    <subcellularLocation>
        <location evidence="1">Cell envelope</location>
    </subcellularLocation>
</comment>
<gene>
    <name evidence="6" type="ORF">GCM10011343_15990</name>
</gene>
<dbReference type="Pfam" id="PF14289">
    <property type="entry name" value="DUF4369"/>
    <property type="match status" value="1"/>
</dbReference>
<dbReference type="CDD" id="cd02966">
    <property type="entry name" value="TlpA_like_family"/>
    <property type="match status" value="1"/>
</dbReference>
<dbReference type="EMBL" id="BMFG01000005">
    <property type="protein sequence ID" value="GGD26552.1"/>
    <property type="molecule type" value="Genomic_DNA"/>
</dbReference>
<feature type="domain" description="Thioredoxin" evidence="5">
    <location>
        <begin position="238"/>
        <end position="379"/>
    </location>
</feature>
<evidence type="ECO:0000256" key="4">
    <source>
        <dbReference type="ARBA" id="ARBA00023284"/>
    </source>
</evidence>
<proteinExistence type="predicted"/>
<dbReference type="PROSITE" id="PS51257">
    <property type="entry name" value="PROKAR_LIPOPROTEIN"/>
    <property type="match status" value="1"/>
</dbReference>
<evidence type="ECO:0000256" key="2">
    <source>
        <dbReference type="ARBA" id="ARBA00022748"/>
    </source>
</evidence>
<evidence type="ECO:0000313" key="6">
    <source>
        <dbReference type="EMBL" id="GGD26552.1"/>
    </source>
</evidence>
<dbReference type="InterPro" id="IPR025380">
    <property type="entry name" value="DUF4369"/>
</dbReference>
<accession>A0A916Y123</accession>
<keyword evidence="4" id="KW-0676">Redox-active center</keyword>
<dbReference type="GO" id="GO:0016209">
    <property type="term" value="F:antioxidant activity"/>
    <property type="evidence" value="ECO:0007669"/>
    <property type="project" value="InterPro"/>
</dbReference>
<protein>
    <submittedName>
        <fullName evidence="6">Thiol:disulfide interchange protein</fullName>
    </submittedName>
</protein>
<dbReference type="SUPFAM" id="SSF52833">
    <property type="entry name" value="Thioredoxin-like"/>
    <property type="match status" value="1"/>
</dbReference>
<dbReference type="InterPro" id="IPR050553">
    <property type="entry name" value="Thioredoxin_ResA/DsbE_sf"/>
</dbReference>
<dbReference type="Proteomes" id="UP000625735">
    <property type="component" value="Unassembled WGS sequence"/>
</dbReference>
<reference evidence="6" key="2">
    <citation type="submission" date="2020-09" db="EMBL/GenBank/DDBJ databases">
        <authorList>
            <person name="Sun Q."/>
            <person name="Zhou Y."/>
        </authorList>
    </citation>
    <scope>NUCLEOTIDE SEQUENCE</scope>
    <source>
        <strain evidence="6">CGMCC 1.12506</strain>
    </source>
</reference>
<sequence>MKQLFMLIALAAFVTSCNELKENEFKVEGTIEGLANDTKIILERQNELGQFVALDSTTLKDGKFSFKNEFAEPEFRYIQFKDVPGKVPFIAENGTISVVAYKDSVHRSSVKGTYSNDQYLAYIKEGEASNKKRKAFQEANNAKWMAAQQAQDTATINALMKESKKYEDEMIAIGKNHIKNYPKSFISVLFLDHLAGMPDEDKTELKKWYDNLSETLKNTKPGKSALEKLNFVVPQLPSNVGQEAPNFSAPNPDGKVISLKENLGKVTIIDFWASWCKPCRIENPNMVALYNDFKGKGLQIIGVSLDQENAGEAWKQAIAVDKLTWVHMSNLKHWKDPIAQLYSVESIPAIFILDENGTIVAKDLRGDALRAKIAELLGA</sequence>
<comment type="caution">
    <text evidence="6">The sequence shown here is derived from an EMBL/GenBank/DDBJ whole genome shotgun (WGS) entry which is preliminary data.</text>
</comment>
<keyword evidence="2" id="KW-0201">Cytochrome c-type biogenesis</keyword>
<dbReference type="GO" id="GO:0030313">
    <property type="term" value="C:cell envelope"/>
    <property type="evidence" value="ECO:0007669"/>
    <property type="project" value="UniProtKB-SubCell"/>
</dbReference>
<dbReference type="InterPro" id="IPR036249">
    <property type="entry name" value="Thioredoxin-like_sf"/>
</dbReference>
<evidence type="ECO:0000313" key="7">
    <source>
        <dbReference type="Proteomes" id="UP000625735"/>
    </source>
</evidence>
<dbReference type="Gene3D" id="3.40.30.10">
    <property type="entry name" value="Glutaredoxin"/>
    <property type="match status" value="1"/>
</dbReference>
<dbReference type="InterPro" id="IPR000866">
    <property type="entry name" value="AhpC/TSA"/>
</dbReference>
<evidence type="ECO:0000256" key="3">
    <source>
        <dbReference type="ARBA" id="ARBA00023157"/>
    </source>
</evidence>
<dbReference type="PANTHER" id="PTHR42852:SF6">
    <property type="entry name" value="THIOL:DISULFIDE INTERCHANGE PROTEIN DSBE"/>
    <property type="match status" value="1"/>
</dbReference>
<dbReference type="Pfam" id="PF00578">
    <property type="entry name" value="AhpC-TSA"/>
    <property type="match status" value="1"/>
</dbReference>
<evidence type="ECO:0000256" key="1">
    <source>
        <dbReference type="ARBA" id="ARBA00004196"/>
    </source>
</evidence>
<dbReference type="PROSITE" id="PS51352">
    <property type="entry name" value="THIOREDOXIN_2"/>
    <property type="match status" value="1"/>
</dbReference>
<evidence type="ECO:0000259" key="5">
    <source>
        <dbReference type="PROSITE" id="PS51352"/>
    </source>
</evidence>